<evidence type="ECO:0000256" key="1">
    <source>
        <dbReference type="SAM" id="MobiDB-lite"/>
    </source>
</evidence>
<accession>E8T713</accession>
<sequence>MLPKEEIVVRIDPECREAVGEKEVKSVIVVCGDKAVGKFPTLSEAEETLTKEVRSGEVEKEEIEKTWVIVETWDGEKIACKVRLDSVTKKRPPGNHNTPRCTSRRRPRL</sequence>
<dbReference type="AlphaFoldDB" id="E8T713"/>
<dbReference type="Proteomes" id="UP000006362">
    <property type="component" value="Plasmid pTHEAM01"/>
</dbReference>
<dbReference type="RefSeq" id="WP_013524938.1">
    <property type="nucleotide sequence ID" value="NC_014917.1"/>
</dbReference>
<keyword evidence="2" id="KW-0614">Plasmid</keyword>
<evidence type="ECO:0000313" key="2">
    <source>
        <dbReference type="EMBL" id="ADU97734.1"/>
    </source>
</evidence>
<geneLocation type="plasmid" evidence="2 3">
    <name>pTHEAM01</name>
</geneLocation>
<dbReference type="EMBL" id="CP002445">
    <property type="protein sequence ID" value="ADU97734.1"/>
    <property type="molecule type" value="Genomic_DNA"/>
</dbReference>
<organism evidence="2 3">
    <name type="scientific">Thermovibrio ammonificans (strain DSM 15698 / JCM 12110 / HB-1)</name>
    <dbReference type="NCBI Taxonomy" id="648996"/>
    <lineage>
        <taxon>Bacteria</taxon>
        <taxon>Pseudomonadati</taxon>
        <taxon>Aquificota</taxon>
        <taxon>Aquificia</taxon>
        <taxon>Desulfurobacteriales</taxon>
        <taxon>Desulfurobacteriaceae</taxon>
        <taxon>Thermovibrio</taxon>
    </lineage>
</organism>
<gene>
    <name evidence="2" type="ordered locus">Theam_1778</name>
</gene>
<dbReference type="HOGENOM" id="CLU_2182711_0_0_0"/>
<proteinExistence type="predicted"/>
<reference evidence="2" key="1">
    <citation type="submission" date="2011-01" db="EMBL/GenBank/DDBJ databases">
        <title>Complete sequence of plasmid of Thermovibrio ammonificans HB-1.</title>
        <authorList>
            <consortium name="US DOE Joint Genome Institute"/>
            <person name="Lucas S."/>
            <person name="Copeland A."/>
            <person name="Lapidus A."/>
            <person name="Cheng J.-F."/>
            <person name="Goodwin L."/>
            <person name="Pitluck S."/>
            <person name="Davenport K."/>
            <person name="Detter J.C."/>
            <person name="Han C."/>
            <person name="Tapia R."/>
            <person name="Land M."/>
            <person name="Hauser L."/>
            <person name="Kyrpides N."/>
            <person name="Ivanova N."/>
            <person name="Ovchinnikova G."/>
            <person name="Vetriani C."/>
            <person name="Woyke T."/>
        </authorList>
    </citation>
    <scope>NUCLEOTIDE SEQUENCE [LARGE SCALE GENOMIC DNA]</scope>
    <source>
        <strain evidence="2">HB-1</strain>
        <plasmid evidence="2">pTHEAM01</plasmid>
    </source>
</reference>
<evidence type="ECO:0000313" key="3">
    <source>
        <dbReference type="Proteomes" id="UP000006362"/>
    </source>
</evidence>
<dbReference type="KEGG" id="tam:Theam_1778"/>
<feature type="region of interest" description="Disordered" evidence="1">
    <location>
        <begin position="88"/>
        <end position="109"/>
    </location>
</feature>
<protein>
    <submittedName>
        <fullName evidence="2">Uncharacterized protein</fullName>
    </submittedName>
</protein>
<keyword evidence="3" id="KW-1185">Reference proteome</keyword>
<name>E8T713_THEA1</name>